<keyword evidence="1" id="KW-0812">Transmembrane</keyword>
<protein>
    <submittedName>
        <fullName evidence="2">Uncharacterized protein</fullName>
    </submittedName>
</protein>
<evidence type="ECO:0000256" key="1">
    <source>
        <dbReference type="SAM" id="Phobius"/>
    </source>
</evidence>
<dbReference type="EMBL" id="KZ301984">
    <property type="protein sequence ID" value="PFH51870.1"/>
    <property type="molecule type" value="Genomic_DNA"/>
</dbReference>
<keyword evidence="3" id="KW-1185">Reference proteome</keyword>
<proteinExistence type="predicted"/>
<organism evidence="2 3">
    <name type="scientific">Amanita thiersii Skay4041</name>
    <dbReference type="NCBI Taxonomy" id="703135"/>
    <lineage>
        <taxon>Eukaryota</taxon>
        <taxon>Fungi</taxon>
        <taxon>Dikarya</taxon>
        <taxon>Basidiomycota</taxon>
        <taxon>Agaricomycotina</taxon>
        <taxon>Agaricomycetes</taxon>
        <taxon>Agaricomycetidae</taxon>
        <taxon>Agaricales</taxon>
        <taxon>Pluteineae</taxon>
        <taxon>Amanitaceae</taxon>
        <taxon>Amanita</taxon>
    </lineage>
</organism>
<dbReference type="OrthoDB" id="3057083at2759"/>
<dbReference type="AlphaFoldDB" id="A0A2A9NVV5"/>
<accession>A0A2A9NVV5</accession>
<dbReference type="Proteomes" id="UP000242287">
    <property type="component" value="Unassembled WGS sequence"/>
</dbReference>
<feature type="transmembrane region" description="Helical" evidence="1">
    <location>
        <begin position="138"/>
        <end position="161"/>
    </location>
</feature>
<keyword evidence="1" id="KW-1133">Transmembrane helix</keyword>
<evidence type="ECO:0000313" key="3">
    <source>
        <dbReference type="Proteomes" id="UP000242287"/>
    </source>
</evidence>
<dbReference type="Gene3D" id="2.60.120.260">
    <property type="entry name" value="Galactose-binding domain-like"/>
    <property type="match status" value="1"/>
</dbReference>
<sequence length="250" mass="27863">MSHTLSVDHRDSSVVYSGHWIELPDSESHSTSEQYATATFSFYGSAISITGSLVKAQVDVPRSLKYILDSKEDHTFSFNASNTTVLYSSSTLLRGHHTLSISLLTDATLSINGMTIYSHGDGVGTPAMRVDNKQPMPIIWGIIGSIVLVVILFGSYILYVWRRKRCRGAFTTHQIPSFGNRRYFVPVSNTMGPLRVIMPTTKEAFTSPNSSTYGLMFIPYSPDPNCKLKPLPPIYNIVPGRTFFDYFSRV</sequence>
<evidence type="ECO:0000313" key="2">
    <source>
        <dbReference type="EMBL" id="PFH51870.1"/>
    </source>
</evidence>
<reference evidence="2 3" key="1">
    <citation type="submission" date="2014-02" db="EMBL/GenBank/DDBJ databases">
        <title>Transposable element dynamics among asymbiotic and ectomycorrhizal Amanita fungi.</title>
        <authorList>
            <consortium name="DOE Joint Genome Institute"/>
            <person name="Hess J."/>
            <person name="Skrede I."/>
            <person name="Wolfe B."/>
            <person name="LaButti K."/>
            <person name="Ohm R.A."/>
            <person name="Grigoriev I.V."/>
            <person name="Pringle A."/>
        </authorList>
    </citation>
    <scope>NUCLEOTIDE SEQUENCE [LARGE SCALE GENOMIC DNA]</scope>
    <source>
        <strain evidence="2 3">SKay4041</strain>
    </source>
</reference>
<name>A0A2A9NVV5_9AGAR</name>
<gene>
    <name evidence="2" type="ORF">AMATHDRAFT_2766</name>
</gene>
<keyword evidence="1" id="KW-0472">Membrane</keyword>